<feature type="domain" description="Carbohydrate kinase PfkB" evidence="1">
    <location>
        <begin position="8"/>
        <end position="121"/>
    </location>
</feature>
<dbReference type="PANTHER" id="PTHR46969">
    <property type="entry name" value="BIFUNCTIONAL PROTEIN HLDE"/>
    <property type="match status" value="1"/>
</dbReference>
<dbReference type="GO" id="GO:0033785">
    <property type="term" value="F:heptose 7-phosphate kinase activity"/>
    <property type="evidence" value="ECO:0007669"/>
    <property type="project" value="TreeGrafter"/>
</dbReference>
<dbReference type="EMBL" id="UINC01231134">
    <property type="protein sequence ID" value="SVE63549.1"/>
    <property type="molecule type" value="Genomic_DNA"/>
</dbReference>
<feature type="non-terminal residue" evidence="2">
    <location>
        <position position="1"/>
    </location>
</feature>
<reference evidence="2" key="1">
    <citation type="submission" date="2018-05" db="EMBL/GenBank/DDBJ databases">
        <authorList>
            <person name="Lanie J.A."/>
            <person name="Ng W.-L."/>
            <person name="Kazmierczak K.M."/>
            <person name="Andrzejewski T.M."/>
            <person name="Davidsen T.M."/>
            <person name="Wayne K.J."/>
            <person name="Tettelin H."/>
            <person name="Glass J.I."/>
            <person name="Rusch D."/>
            <person name="Podicherti R."/>
            <person name="Tsui H.-C.T."/>
            <person name="Winkler M.E."/>
        </authorList>
    </citation>
    <scope>NUCLEOTIDE SEQUENCE</scope>
</reference>
<accession>A0A383F3L7</accession>
<dbReference type="PANTHER" id="PTHR46969:SF1">
    <property type="entry name" value="BIFUNCTIONAL PROTEIN HLDE"/>
    <property type="match status" value="1"/>
</dbReference>
<protein>
    <recommendedName>
        <fullName evidence="1">Carbohydrate kinase PfkB domain-containing protein</fullName>
    </recommendedName>
</protein>
<sequence length="135" mass="14607">NIRKYKDINCLIINETELRHEMRQREGDVQKMAAILKGLINANYITVTQGKSGAFLLNDNKLPLVCPGFATQVVDKVGSGDALLALLSVCLYSNFDENLSLFIASLAAAQSVESIGNSSPVSKVALLKTISHSLK</sequence>
<dbReference type="SUPFAM" id="SSF53613">
    <property type="entry name" value="Ribokinase-like"/>
    <property type="match status" value="1"/>
</dbReference>
<dbReference type="Pfam" id="PF00294">
    <property type="entry name" value="PfkB"/>
    <property type="match status" value="1"/>
</dbReference>
<dbReference type="Gene3D" id="3.40.1190.20">
    <property type="match status" value="1"/>
</dbReference>
<dbReference type="GO" id="GO:0005829">
    <property type="term" value="C:cytosol"/>
    <property type="evidence" value="ECO:0007669"/>
    <property type="project" value="TreeGrafter"/>
</dbReference>
<evidence type="ECO:0000259" key="1">
    <source>
        <dbReference type="Pfam" id="PF00294"/>
    </source>
</evidence>
<organism evidence="2">
    <name type="scientific">marine metagenome</name>
    <dbReference type="NCBI Taxonomy" id="408172"/>
    <lineage>
        <taxon>unclassified sequences</taxon>
        <taxon>metagenomes</taxon>
        <taxon>ecological metagenomes</taxon>
    </lineage>
</organism>
<dbReference type="GO" id="GO:0033786">
    <property type="term" value="F:heptose-1-phosphate adenylyltransferase activity"/>
    <property type="evidence" value="ECO:0007669"/>
    <property type="project" value="TreeGrafter"/>
</dbReference>
<dbReference type="AlphaFoldDB" id="A0A383F3L7"/>
<evidence type="ECO:0000313" key="2">
    <source>
        <dbReference type="EMBL" id="SVE63549.1"/>
    </source>
</evidence>
<gene>
    <name evidence="2" type="ORF">METZ01_LOCUS516403</name>
</gene>
<proteinExistence type="predicted"/>
<dbReference type="InterPro" id="IPR011611">
    <property type="entry name" value="PfkB_dom"/>
</dbReference>
<name>A0A383F3L7_9ZZZZ</name>
<dbReference type="InterPro" id="IPR029056">
    <property type="entry name" value="Ribokinase-like"/>
</dbReference>